<comment type="subcellular location">
    <subcellularLocation>
        <location evidence="15">Postsynaptic cell membrane</location>
        <topology evidence="15">Multi-pass membrane protein</topology>
    </subcellularLocation>
</comment>
<dbReference type="GO" id="GO:1904315">
    <property type="term" value="F:transmitter-gated monoatomic ion channel activity involved in regulation of postsynaptic membrane potential"/>
    <property type="evidence" value="ECO:0000318"/>
    <property type="project" value="GO_Central"/>
</dbReference>
<dbReference type="GO" id="GO:0005886">
    <property type="term" value="C:plasma membrane"/>
    <property type="evidence" value="ECO:0000318"/>
    <property type="project" value="GO_Central"/>
</dbReference>
<dbReference type="eggNOG" id="KOG3646">
    <property type="taxonomic scope" value="Eukaryota"/>
</dbReference>
<keyword evidence="9" id="KW-1015">Disulfide bond</keyword>
<dbReference type="Gene3D" id="2.70.170.10">
    <property type="entry name" value="Neurotransmitter-gated ion-channel ligand-binding domain"/>
    <property type="match status" value="1"/>
</dbReference>
<keyword evidence="5 20" id="KW-1133">Transmembrane helix</keyword>
<evidence type="ECO:0000256" key="1">
    <source>
        <dbReference type="ARBA" id="ARBA00022448"/>
    </source>
</evidence>
<dbReference type="EMBL" id="DS469599">
    <property type="protein sequence ID" value="EDO39863.1"/>
    <property type="molecule type" value="Genomic_DNA"/>
</dbReference>
<dbReference type="InterPro" id="IPR018000">
    <property type="entry name" value="Neurotransmitter_ion_chnl_CS"/>
</dbReference>
<keyword evidence="4" id="KW-0732">Signal</keyword>
<dbReference type="InterPro" id="IPR006202">
    <property type="entry name" value="Neur_chan_lig-bd"/>
</dbReference>
<dbReference type="InterPro" id="IPR036719">
    <property type="entry name" value="Neuro-gated_channel_TM_sf"/>
</dbReference>
<dbReference type="OrthoDB" id="5975154at2759"/>
<evidence type="ECO:0000259" key="21">
    <source>
        <dbReference type="Pfam" id="PF02931"/>
    </source>
</evidence>
<dbReference type="OMA" id="HIANEWE"/>
<feature type="transmembrane region" description="Helical" evidence="20">
    <location>
        <begin position="271"/>
        <end position="293"/>
    </location>
</feature>
<feature type="domain" description="Neurotransmitter-gated ion-channel transmembrane" evidence="22">
    <location>
        <begin position="214"/>
        <end position="310"/>
    </location>
</feature>
<comment type="catalytic activity">
    <reaction evidence="17">
        <text>Na(+)(in) = Na(+)(out)</text>
        <dbReference type="Rhea" id="RHEA:34963"/>
        <dbReference type="ChEBI" id="CHEBI:29101"/>
    </reaction>
</comment>
<feature type="transmembrane region" description="Helical" evidence="20">
    <location>
        <begin position="239"/>
        <end position="256"/>
    </location>
</feature>
<gene>
    <name evidence="23" type="ORF">NEMVEDRAFT_v1g109100</name>
</gene>
<evidence type="ECO:0000256" key="14">
    <source>
        <dbReference type="ARBA" id="ARBA00023303"/>
    </source>
</evidence>
<proteinExistence type="inferred from homology"/>
<dbReference type="GO" id="GO:0004888">
    <property type="term" value="F:transmembrane signaling receptor activity"/>
    <property type="evidence" value="ECO:0007669"/>
    <property type="project" value="InterPro"/>
</dbReference>
<evidence type="ECO:0000256" key="3">
    <source>
        <dbReference type="ARBA" id="ARBA00022692"/>
    </source>
</evidence>
<dbReference type="Gene3D" id="1.20.58.390">
    <property type="entry name" value="Neurotransmitter-gated ion-channel transmembrane domain"/>
    <property type="match status" value="1"/>
</dbReference>
<dbReference type="Proteomes" id="UP000001593">
    <property type="component" value="Unassembled WGS sequence"/>
</dbReference>
<accession>A7S8Q4</accession>
<dbReference type="GO" id="GO:0045202">
    <property type="term" value="C:synapse"/>
    <property type="evidence" value="ECO:0000318"/>
    <property type="project" value="GO_Central"/>
</dbReference>
<dbReference type="GO" id="GO:1902495">
    <property type="term" value="C:transmembrane transporter complex"/>
    <property type="evidence" value="ECO:0000318"/>
    <property type="project" value="GO_Central"/>
</dbReference>
<dbReference type="HOGENOM" id="CLU_018074_2_1_1"/>
<keyword evidence="12" id="KW-0628">Postsynaptic cell membrane</keyword>
<dbReference type="PhylomeDB" id="A7S8Q4"/>
<dbReference type="GO" id="GO:0034220">
    <property type="term" value="P:monoatomic ion transmembrane transport"/>
    <property type="evidence" value="ECO:0000318"/>
    <property type="project" value="GO_Central"/>
</dbReference>
<protein>
    <submittedName>
        <fullName evidence="23">Uncharacterized protein</fullName>
    </submittedName>
</protein>
<dbReference type="PRINTS" id="PR00252">
    <property type="entry name" value="NRIONCHANNEL"/>
</dbReference>
<comment type="function">
    <text evidence="19">Forms serotonin (5-hydroxytryptamine/5-HT3)-activated cation-selective channel complexes, which when activated cause fast, depolarizing responses in neurons.</text>
</comment>
<dbReference type="InterPro" id="IPR036734">
    <property type="entry name" value="Neur_chan_lig-bd_sf"/>
</dbReference>
<keyword evidence="7 20" id="KW-0406">Ion transport</keyword>
<feature type="domain" description="Neurotransmitter-gated ion-channel ligand-binding" evidence="21">
    <location>
        <begin position="7"/>
        <end position="206"/>
    </location>
</feature>
<keyword evidence="2" id="KW-1003">Cell membrane</keyword>
<comment type="similarity">
    <text evidence="20">Belongs to the ligand-gated ion channel (TC 1.A.9) family.</text>
</comment>
<evidence type="ECO:0000256" key="16">
    <source>
        <dbReference type="ARBA" id="ARBA00034430"/>
    </source>
</evidence>
<evidence type="ECO:0000256" key="4">
    <source>
        <dbReference type="ARBA" id="ARBA00022729"/>
    </source>
</evidence>
<dbReference type="PROSITE" id="PS00236">
    <property type="entry name" value="NEUROTR_ION_CHANNEL"/>
    <property type="match status" value="1"/>
</dbReference>
<evidence type="ECO:0000256" key="19">
    <source>
        <dbReference type="ARBA" id="ARBA00037540"/>
    </source>
</evidence>
<keyword evidence="1 20" id="KW-0813">Transport</keyword>
<dbReference type="InParanoid" id="A7S8Q4"/>
<feature type="non-terminal residue" evidence="23">
    <location>
        <position position="311"/>
    </location>
</feature>
<evidence type="ECO:0000259" key="22">
    <source>
        <dbReference type="Pfam" id="PF02932"/>
    </source>
</evidence>
<evidence type="ECO:0000313" key="24">
    <source>
        <dbReference type="Proteomes" id="UP000001593"/>
    </source>
</evidence>
<evidence type="ECO:0000256" key="17">
    <source>
        <dbReference type="ARBA" id="ARBA00036239"/>
    </source>
</evidence>
<evidence type="ECO:0000256" key="6">
    <source>
        <dbReference type="ARBA" id="ARBA00023018"/>
    </source>
</evidence>
<dbReference type="KEGG" id="nve:5511550"/>
<organism evidence="23 24">
    <name type="scientific">Nematostella vectensis</name>
    <name type="common">Starlet sea anemone</name>
    <dbReference type="NCBI Taxonomy" id="45351"/>
    <lineage>
        <taxon>Eukaryota</taxon>
        <taxon>Metazoa</taxon>
        <taxon>Cnidaria</taxon>
        <taxon>Anthozoa</taxon>
        <taxon>Hexacorallia</taxon>
        <taxon>Actiniaria</taxon>
        <taxon>Edwardsiidae</taxon>
        <taxon>Nematostella</taxon>
    </lineage>
</organism>
<reference evidence="23 24" key="1">
    <citation type="journal article" date="2007" name="Science">
        <title>Sea anemone genome reveals ancestral eumetazoan gene repertoire and genomic organization.</title>
        <authorList>
            <person name="Putnam N.H."/>
            <person name="Srivastava M."/>
            <person name="Hellsten U."/>
            <person name="Dirks B."/>
            <person name="Chapman J."/>
            <person name="Salamov A."/>
            <person name="Terry A."/>
            <person name="Shapiro H."/>
            <person name="Lindquist E."/>
            <person name="Kapitonov V.V."/>
            <person name="Jurka J."/>
            <person name="Genikhovich G."/>
            <person name="Grigoriev I.V."/>
            <person name="Lucas S.M."/>
            <person name="Steele R.E."/>
            <person name="Finnerty J.R."/>
            <person name="Technau U."/>
            <person name="Martindale M.Q."/>
            <person name="Rokhsar D.S."/>
        </authorList>
    </citation>
    <scope>NUCLEOTIDE SEQUENCE [LARGE SCALE GENOMIC DNA]</scope>
    <source>
        <strain evidence="24">CH2 X CH6</strain>
    </source>
</reference>
<keyword evidence="8 20" id="KW-0472">Membrane</keyword>
<dbReference type="InterPro" id="IPR038050">
    <property type="entry name" value="Neuro_actylchol_rec"/>
</dbReference>
<evidence type="ECO:0000256" key="20">
    <source>
        <dbReference type="RuleBase" id="RU000687"/>
    </source>
</evidence>
<dbReference type="PANTHER" id="PTHR18945">
    <property type="entry name" value="NEUROTRANSMITTER GATED ION CHANNEL"/>
    <property type="match status" value="1"/>
</dbReference>
<evidence type="ECO:0000256" key="8">
    <source>
        <dbReference type="ARBA" id="ARBA00023136"/>
    </source>
</evidence>
<dbReference type="GO" id="GO:0042391">
    <property type="term" value="P:regulation of membrane potential"/>
    <property type="evidence" value="ECO:0000318"/>
    <property type="project" value="GO_Central"/>
</dbReference>
<dbReference type="GO" id="GO:0007268">
    <property type="term" value="P:chemical synaptic transmission"/>
    <property type="evidence" value="ECO:0000318"/>
    <property type="project" value="GO_Central"/>
</dbReference>
<evidence type="ECO:0000256" key="2">
    <source>
        <dbReference type="ARBA" id="ARBA00022475"/>
    </source>
</evidence>
<evidence type="ECO:0000256" key="10">
    <source>
        <dbReference type="ARBA" id="ARBA00023170"/>
    </source>
</evidence>
<dbReference type="InterPro" id="IPR006029">
    <property type="entry name" value="Neurotrans-gated_channel_TM"/>
</dbReference>
<dbReference type="CDD" id="cd18997">
    <property type="entry name" value="LGIC_ECD_nAChR"/>
    <property type="match status" value="1"/>
</dbReference>
<evidence type="ECO:0000256" key="18">
    <source>
        <dbReference type="ARBA" id="ARBA00036634"/>
    </source>
</evidence>
<keyword evidence="24" id="KW-1185">Reference proteome</keyword>
<comment type="caution">
    <text evidence="20">Lacks conserved residue(s) required for the propagation of feature annotation.</text>
</comment>
<dbReference type="GO" id="GO:0043005">
    <property type="term" value="C:neuron projection"/>
    <property type="evidence" value="ECO:0000318"/>
    <property type="project" value="GO_Central"/>
</dbReference>
<comment type="catalytic activity">
    <reaction evidence="16">
        <text>K(+)(in) = K(+)(out)</text>
        <dbReference type="Rhea" id="RHEA:29463"/>
        <dbReference type="ChEBI" id="CHEBI:29103"/>
    </reaction>
</comment>
<keyword evidence="14 20" id="KW-0407">Ion channel</keyword>
<dbReference type="FunFam" id="1.20.58.390:FF:000043">
    <property type="entry name" value="AcetylCholine Receptor"/>
    <property type="match status" value="1"/>
</dbReference>
<evidence type="ECO:0000256" key="9">
    <source>
        <dbReference type="ARBA" id="ARBA00023157"/>
    </source>
</evidence>
<dbReference type="GO" id="GO:0005231">
    <property type="term" value="F:excitatory extracellular ligand-gated monoatomic ion channel activity"/>
    <property type="evidence" value="ECO:0000318"/>
    <property type="project" value="GO_Central"/>
</dbReference>
<dbReference type="FunFam" id="2.70.170.10:FF:000017">
    <property type="entry name" value="5-hydroxytryptamine receptor 3A"/>
    <property type="match status" value="1"/>
</dbReference>
<dbReference type="Pfam" id="PF02932">
    <property type="entry name" value="Neur_chan_memb"/>
    <property type="match status" value="1"/>
</dbReference>
<dbReference type="InterPro" id="IPR006201">
    <property type="entry name" value="Neur_channel"/>
</dbReference>
<dbReference type="CDD" id="cd19051">
    <property type="entry name" value="LGIC_TM_cation"/>
    <property type="match status" value="1"/>
</dbReference>
<evidence type="ECO:0000256" key="13">
    <source>
        <dbReference type="ARBA" id="ARBA00023286"/>
    </source>
</evidence>
<keyword evidence="13" id="KW-1071">Ligand-gated ion channel</keyword>
<comment type="catalytic activity">
    <reaction evidence="18">
        <text>Ca(2+)(in) = Ca(2+)(out)</text>
        <dbReference type="Rhea" id="RHEA:29671"/>
        <dbReference type="ChEBI" id="CHEBI:29108"/>
    </reaction>
</comment>
<evidence type="ECO:0000256" key="7">
    <source>
        <dbReference type="ARBA" id="ARBA00023065"/>
    </source>
</evidence>
<dbReference type="SUPFAM" id="SSF63712">
    <property type="entry name" value="Nicotinic receptor ligand binding domain-like"/>
    <property type="match status" value="1"/>
</dbReference>
<evidence type="ECO:0000256" key="15">
    <source>
        <dbReference type="ARBA" id="ARBA00034104"/>
    </source>
</evidence>
<keyword evidence="3 20" id="KW-0812">Transmembrane</keyword>
<dbReference type="STRING" id="45351.A7S8Q4"/>
<keyword evidence="10" id="KW-0675">Receptor</keyword>
<dbReference type="GO" id="GO:0045211">
    <property type="term" value="C:postsynaptic membrane"/>
    <property type="evidence" value="ECO:0007669"/>
    <property type="project" value="UniProtKB-SubCell"/>
</dbReference>
<name>A7S8Q4_NEMVE</name>
<sequence length="311" mass="35829">MLFNSSHVRDALPMLDRSQPILVKFGFDLINIVDVNAKQQAITVYGWVRQMWNNSLLTWDPALFGGLDILHVSAKDVWVPDILLFYNVDEQDQTAGGRTTYKTDVIMYSNGTNKWRSPALLKSICKIKVKFFPFDSQTCKLKFGSFSHDITTLDMSPMNLTFPTRYYQKNGEWSIYDIDIVGSHSQYNGFPNQFADVTLTIWMRRESLDYFINLIIPCCLISSMIFLGFVLPPESGERIGLSITVLLAMTVFQQLTSEIMPAYDFPLLGQYYFAIVLEIGASLVVTTMILNFYHRTNRKMPQWLRTLILNW</sequence>
<evidence type="ECO:0000256" key="5">
    <source>
        <dbReference type="ARBA" id="ARBA00022989"/>
    </source>
</evidence>
<evidence type="ECO:0000313" key="23">
    <source>
        <dbReference type="EMBL" id="EDO39863.1"/>
    </source>
</evidence>
<dbReference type="SUPFAM" id="SSF90112">
    <property type="entry name" value="Neurotransmitter-gated ion-channel transmembrane pore"/>
    <property type="match status" value="1"/>
</dbReference>
<dbReference type="Pfam" id="PF02931">
    <property type="entry name" value="Neur_chan_LBD"/>
    <property type="match status" value="1"/>
</dbReference>
<keyword evidence="6" id="KW-0770">Synapse</keyword>
<evidence type="ECO:0000256" key="12">
    <source>
        <dbReference type="ARBA" id="ARBA00023257"/>
    </source>
</evidence>
<feature type="transmembrane region" description="Helical" evidence="20">
    <location>
        <begin position="210"/>
        <end position="232"/>
    </location>
</feature>
<keyword evidence="11" id="KW-0325">Glycoprotein</keyword>
<dbReference type="AlphaFoldDB" id="A7S8Q4"/>
<evidence type="ECO:0000256" key="11">
    <source>
        <dbReference type="ARBA" id="ARBA00023180"/>
    </source>
</evidence>